<accession>A0ABV8V7V8</accession>
<dbReference type="InterPro" id="IPR032248">
    <property type="entry name" value="DUF4823"/>
</dbReference>
<dbReference type="Pfam" id="PF16105">
    <property type="entry name" value="DUF4823"/>
    <property type="match status" value="1"/>
</dbReference>
<dbReference type="RefSeq" id="WP_290262947.1">
    <property type="nucleotide sequence ID" value="NZ_JAUFQG010000004.1"/>
</dbReference>
<comment type="caution">
    <text evidence="1">The sequence shown here is derived from an EMBL/GenBank/DDBJ whole genome shotgun (WGS) entry which is preliminary data.</text>
</comment>
<protein>
    <submittedName>
        <fullName evidence="1">DUF4823 domain-containing protein</fullName>
    </submittedName>
</protein>
<evidence type="ECO:0000313" key="2">
    <source>
        <dbReference type="Proteomes" id="UP001595840"/>
    </source>
</evidence>
<organism evidence="1 2">
    <name type="scientific">Simiduia curdlanivorans</name>
    <dbReference type="NCBI Taxonomy" id="1492769"/>
    <lineage>
        <taxon>Bacteria</taxon>
        <taxon>Pseudomonadati</taxon>
        <taxon>Pseudomonadota</taxon>
        <taxon>Gammaproteobacteria</taxon>
        <taxon>Cellvibrionales</taxon>
        <taxon>Cellvibrionaceae</taxon>
        <taxon>Simiduia</taxon>
    </lineage>
</organism>
<dbReference type="Proteomes" id="UP001595840">
    <property type="component" value="Unassembled WGS sequence"/>
</dbReference>
<sequence length="204" mass="22807">MNKSLQTFLSVGLLNFCVGCTFNHTLTNTQAVLTDLQLVSRPQMHGGRDWVVPRQSHWLVAVSASAPDAETDHQMSRALAAALRQEFAVVSLTTERLDVQAALKNARSNGANFMVYPKYLYRGDGAFSVDEWQAAKPDQSFGRDRVGVQLVVYDVISARMIDSVNITNKESWLPSISAEPDVLFNESFEKFAQGYAYQRTERPK</sequence>
<keyword evidence="2" id="KW-1185">Reference proteome</keyword>
<gene>
    <name evidence="1" type="ORF">ACFOX3_16885</name>
</gene>
<proteinExistence type="predicted"/>
<name>A0ABV8V7V8_9GAMM</name>
<dbReference type="EMBL" id="JBHSCX010000021">
    <property type="protein sequence ID" value="MFC4363996.1"/>
    <property type="molecule type" value="Genomic_DNA"/>
</dbReference>
<evidence type="ECO:0000313" key="1">
    <source>
        <dbReference type="EMBL" id="MFC4363996.1"/>
    </source>
</evidence>
<reference evidence="2" key="1">
    <citation type="journal article" date="2019" name="Int. J. Syst. Evol. Microbiol.">
        <title>The Global Catalogue of Microorganisms (GCM) 10K type strain sequencing project: providing services to taxonomists for standard genome sequencing and annotation.</title>
        <authorList>
            <consortium name="The Broad Institute Genomics Platform"/>
            <consortium name="The Broad Institute Genome Sequencing Center for Infectious Disease"/>
            <person name="Wu L."/>
            <person name="Ma J."/>
        </authorList>
    </citation>
    <scope>NUCLEOTIDE SEQUENCE [LARGE SCALE GENOMIC DNA]</scope>
    <source>
        <strain evidence="2">CECT 8570</strain>
    </source>
</reference>